<evidence type="ECO:0000256" key="1">
    <source>
        <dbReference type="SAM" id="MobiDB-lite"/>
    </source>
</evidence>
<sequence>MSSGNRGRAAPIRAGAPASASLAEKEAKEIEECEKIVRFRDAILAGNHPSIKLPPGLKALSSPLPTFARPPSEPGEVDARPEALQKLATGKQDQTLSVSQPPADARAPPATGPQHPKPFATRTTEINPILLEKSDELVRAEIQLQRQRIERSLRDDIEQRRASKQVQAEPVIEFDLSDVLAKALTLVQATTISFSANGDLSANHEAASDSFDDNTFYSSKHDTPESNLTSRVRHSSDEAMGTGDQRPSLPRSHASTSYGNIVASSASVNGHHAAGPPSRPSTQVPAAAPAPAPVPAPAPAPAPVPPLVTTAAASRPQQVRVPGLQILANSGISPATQGPAITARTEPVRQLQTETEESGDSALQYDPARPALPPQPPVVRNHDLIPVAPQPAKIAPLTVVNAQTPVVDSALAASLGASAQVAALRHGLDVPASSESSSQGAKDTDKKKGKKNKRKAERQAQEAQAGPSIKVEPRSQSPMTAPAYTRPSKRQRQSQAHANESGQSEPRYAQPPPSVTYEQPSPQVFRGERAPATYQEPAPAQYLPHSASISSIRGEPAGGPNPNSAYDPRVPGEGYARPAPLGESYMRQPQPRDSVSYSLPPPREAHGPAAVPQVISYDTYREPIRIYREPLEGTRASVRPEGESFIVPPRPPTRVMVDSYGREFVEPLIPSARQSVAPMPRSGEPEVIYERLPPRTLSNNLGPAPHNDGNVVYARPLSIYDPVRRVYVSEPEYPYDQRDGQFSDQQLQQRGYIQIVRSHDGRIIEERPAEYVSRGPSFRPPERMCFEPAQPYVRMHSARPDGPSREYNGNVHVDGRHPDGPQAYTREYAGSPMQRAPTIHREYSMRPPERYHEPQGVAPRGTDEIAFIERPRGASREIVYVDDVRREVYR</sequence>
<proteinExistence type="predicted"/>
<feature type="compositionally biased region" description="Low complexity" evidence="1">
    <location>
        <begin position="7"/>
        <end position="21"/>
    </location>
</feature>
<feature type="region of interest" description="Disordered" evidence="1">
    <location>
        <begin position="217"/>
        <end position="298"/>
    </location>
</feature>
<feature type="region of interest" description="Disordered" evidence="1">
    <location>
        <begin position="1"/>
        <end position="27"/>
    </location>
</feature>
<dbReference type="Proteomes" id="UP001642720">
    <property type="component" value="Unassembled WGS sequence"/>
</dbReference>
<evidence type="ECO:0000313" key="3">
    <source>
        <dbReference type="Proteomes" id="UP001642720"/>
    </source>
</evidence>
<gene>
    <name evidence="2" type="ORF">CCMA1212_004653</name>
</gene>
<feature type="compositionally biased region" description="Pro residues" evidence="1">
    <location>
        <begin position="288"/>
        <end position="298"/>
    </location>
</feature>
<feature type="compositionally biased region" description="Polar residues" evidence="1">
    <location>
        <begin position="253"/>
        <end position="268"/>
    </location>
</feature>
<accession>A0ABY2H739</accession>
<feature type="compositionally biased region" description="Basic residues" evidence="1">
    <location>
        <begin position="447"/>
        <end position="456"/>
    </location>
</feature>
<comment type="caution">
    <text evidence="2">The sequence shown here is derived from an EMBL/GenBank/DDBJ whole genome shotgun (WGS) entry which is preliminary data.</text>
</comment>
<feature type="region of interest" description="Disordered" evidence="1">
    <location>
        <begin position="429"/>
        <end position="614"/>
    </location>
</feature>
<keyword evidence="3" id="KW-1185">Reference proteome</keyword>
<dbReference type="RefSeq" id="XP_073559985.1">
    <property type="nucleotide sequence ID" value="XM_073701950.1"/>
</dbReference>
<organism evidence="2 3">
    <name type="scientific">Trichoderma ghanense</name>
    <dbReference type="NCBI Taxonomy" id="65468"/>
    <lineage>
        <taxon>Eukaryota</taxon>
        <taxon>Fungi</taxon>
        <taxon>Dikarya</taxon>
        <taxon>Ascomycota</taxon>
        <taxon>Pezizomycotina</taxon>
        <taxon>Sordariomycetes</taxon>
        <taxon>Hypocreomycetidae</taxon>
        <taxon>Hypocreales</taxon>
        <taxon>Hypocreaceae</taxon>
        <taxon>Trichoderma</taxon>
    </lineage>
</organism>
<feature type="compositionally biased region" description="Polar residues" evidence="1">
    <location>
        <begin position="91"/>
        <end position="100"/>
    </location>
</feature>
<name>A0ABY2H739_9HYPO</name>
<feature type="compositionally biased region" description="Polar residues" evidence="1">
    <location>
        <begin position="493"/>
        <end position="504"/>
    </location>
</feature>
<dbReference type="EMBL" id="PPTA01000005">
    <property type="protein sequence ID" value="TFB03784.1"/>
    <property type="molecule type" value="Genomic_DNA"/>
</dbReference>
<dbReference type="GeneID" id="300576400"/>
<feature type="region of interest" description="Disordered" evidence="1">
    <location>
        <begin position="47"/>
        <end position="126"/>
    </location>
</feature>
<evidence type="ECO:0000313" key="2">
    <source>
        <dbReference type="EMBL" id="TFB03784.1"/>
    </source>
</evidence>
<reference evidence="2 3" key="1">
    <citation type="submission" date="2018-01" db="EMBL/GenBank/DDBJ databases">
        <title>Genome characterization of the sugarcane-associated fungus Trichoderma ghanense CCMA-1212 and their application in lignocelulose bioconversion.</title>
        <authorList>
            <person name="Steindorff A.S."/>
            <person name="Mendes T.D."/>
            <person name="Vilela E.S.D."/>
            <person name="Rodrigues D.S."/>
            <person name="Formighieri E.F."/>
            <person name="Melo I.S."/>
            <person name="Favaro L.C.L."/>
        </authorList>
    </citation>
    <scope>NUCLEOTIDE SEQUENCE [LARGE SCALE GENOMIC DNA]</scope>
    <source>
        <strain evidence="2 3">CCMA-1212</strain>
    </source>
</reference>
<protein>
    <submittedName>
        <fullName evidence="2">Uncharacterized protein</fullName>
    </submittedName>
</protein>